<comment type="caution">
    <text evidence="3">The sequence shown here is derived from an EMBL/GenBank/DDBJ whole genome shotgun (WGS) entry which is preliminary data.</text>
</comment>
<accession>A0A645DEV1</accession>
<feature type="compositionally biased region" description="Polar residues" evidence="1">
    <location>
        <begin position="173"/>
        <end position="182"/>
    </location>
</feature>
<dbReference type="AlphaFoldDB" id="A0A645DEV1"/>
<keyword evidence="2" id="KW-1133">Transmembrane helix</keyword>
<evidence type="ECO:0000256" key="1">
    <source>
        <dbReference type="SAM" id="MobiDB-lite"/>
    </source>
</evidence>
<keyword evidence="2" id="KW-0472">Membrane</keyword>
<feature type="transmembrane region" description="Helical" evidence="2">
    <location>
        <begin position="185"/>
        <end position="202"/>
    </location>
</feature>
<organism evidence="3">
    <name type="scientific">bioreactor metagenome</name>
    <dbReference type="NCBI Taxonomy" id="1076179"/>
    <lineage>
        <taxon>unclassified sequences</taxon>
        <taxon>metagenomes</taxon>
        <taxon>ecological metagenomes</taxon>
    </lineage>
</organism>
<feature type="region of interest" description="Disordered" evidence="1">
    <location>
        <begin position="141"/>
        <end position="182"/>
    </location>
</feature>
<proteinExistence type="predicted"/>
<keyword evidence="2" id="KW-0812">Transmembrane</keyword>
<evidence type="ECO:0000256" key="2">
    <source>
        <dbReference type="SAM" id="Phobius"/>
    </source>
</evidence>
<feature type="compositionally biased region" description="Basic and acidic residues" evidence="1">
    <location>
        <begin position="141"/>
        <end position="155"/>
    </location>
</feature>
<protein>
    <submittedName>
        <fullName evidence="3">Uncharacterized protein</fullName>
    </submittedName>
</protein>
<evidence type="ECO:0000313" key="3">
    <source>
        <dbReference type="EMBL" id="MPM87745.1"/>
    </source>
</evidence>
<dbReference type="EMBL" id="VSSQ01035511">
    <property type="protein sequence ID" value="MPM87745.1"/>
    <property type="molecule type" value="Genomic_DNA"/>
</dbReference>
<gene>
    <name evidence="3" type="ORF">SDC9_134845</name>
</gene>
<name>A0A645DEV1_9ZZZZ</name>
<reference evidence="3" key="1">
    <citation type="submission" date="2019-08" db="EMBL/GenBank/DDBJ databases">
        <authorList>
            <person name="Kucharzyk K."/>
            <person name="Murdoch R.W."/>
            <person name="Higgins S."/>
            <person name="Loffler F."/>
        </authorList>
    </citation>
    <scope>NUCLEOTIDE SEQUENCE</scope>
</reference>
<feature type="compositionally biased region" description="Low complexity" evidence="1">
    <location>
        <begin position="156"/>
        <end position="172"/>
    </location>
</feature>
<sequence length="206" mass="23410">MKRLNLFSILFTLMLLLLVPDLVVAMLDAKTAEIPYQINNSDRIVAGTVSKITDYGRYTIITITVDEWLYNPLPVKTIRVRTEKGSSFWTEDEAEFTTLNESVLLMLKDKDLNKQLFSVTFGFPGKHPASDRDAVIEELKAQDKRKEENQTENKTNETVMTENTGTTGEQNESSNQIKKPNTTPFMSPVSMIVAVIGTIVYIRRKR</sequence>